<sequence length="47" mass="5036">MVTSRREDCRAHCLHSAQPALRGTPKCGCRLCAPAHCEVLSLPGTSD</sequence>
<proteinExistence type="predicted"/>
<accession>A0A2P2M8I5</accession>
<reference evidence="1" key="1">
    <citation type="submission" date="2018-02" db="EMBL/GenBank/DDBJ databases">
        <title>Rhizophora mucronata_Transcriptome.</title>
        <authorList>
            <person name="Meera S.P."/>
            <person name="Sreeshan A."/>
            <person name="Augustine A."/>
        </authorList>
    </citation>
    <scope>NUCLEOTIDE SEQUENCE</scope>
    <source>
        <tissue evidence="1">Leaf</tissue>
    </source>
</reference>
<name>A0A2P2M8I5_RHIMU</name>
<dbReference type="AlphaFoldDB" id="A0A2P2M8I5"/>
<organism evidence="1">
    <name type="scientific">Rhizophora mucronata</name>
    <name type="common">Asiatic mangrove</name>
    <dbReference type="NCBI Taxonomy" id="61149"/>
    <lineage>
        <taxon>Eukaryota</taxon>
        <taxon>Viridiplantae</taxon>
        <taxon>Streptophyta</taxon>
        <taxon>Embryophyta</taxon>
        <taxon>Tracheophyta</taxon>
        <taxon>Spermatophyta</taxon>
        <taxon>Magnoliopsida</taxon>
        <taxon>eudicotyledons</taxon>
        <taxon>Gunneridae</taxon>
        <taxon>Pentapetalae</taxon>
        <taxon>rosids</taxon>
        <taxon>fabids</taxon>
        <taxon>Malpighiales</taxon>
        <taxon>Rhizophoraceae</taxon>
        <taxon>Rhizophora</taxon>
    </lineage>
</organism>
<evidence type="ECO:0000313" key="1">
    <source>
        <dbReference type="EMBL" id="MBX26531.1"/>
    </source>
</evidence>
<dbReference type="EMBL" id="GGEC01046047">
    <property type="protein sequence ID" value="MBX26531.1"/>
    <property type="molecule type" value="Transcribed_RNA"/>
</dbReference>
<protein>
    <submittedName>
        <fullName evidence="1">Uncharacterized protein MANES_01G247200</fullName>
    </submittedName>
</protein>